<keyword evidence="5" id="KW-0378">Hydrolase</keyword>
<evidence type="ECO:0000256" key="5">
    <source>
        <dbReference type="ARBA" id="ARBA00022801"/>
    </source>
</evidence>
<keyword evidence="6" id="KW-0862">Zinc</keyword>
<keyword evidence="4" id="KW-0479">Metal-binding</keyword>
<name>A0A1X7C783_9BACT</name>
<sequence length="406" mass="44553">MPGQLLSKIDSLKDDALELHTKLVSIPAIGPANNGKGEKDKADYLTSYLKEHGFDEVKSYNSPDDRVECGYRPNLVTIIPGQNSSKTLWIISHMDVVPVGDLSLWNTDPFTLVQDGDAIYGRGTEDNHQGLVSSIIAARALKECGVTPGCNVGLIFVSDEETGSEHGLDFMLKEHENLFKKKDLFLVPDFGEPDSSMVEISEKSTLWLKVTVEGKQCHASTPEYGVNSLVAAAAMIVEIPELHFQFDDQDELFSPPFSTFVPTKKEANVENVNTLPGKDVFYIDCRVLPTYDLEDVIEQVEGMGNYVAEEFGVKVTVEIDNKHQAVPQTPVDAEIVEKTIFAIKEVYGVDATPRGIGGGTVAAHLRERGYQAVVWSTLLNQAHQPNEKGSLSNTLGDAKVMVLLPF</sequence>
<dbReference type="InterPro" id="IPR036264">
    <property type="entry name" value="Bact_exopeptidase_dim_dom"/>
</dbReference>
<evidence type="ECO:0000256" key="3">
    <source>
        <dbReference type="ARBA" id="ARBA00006247"/>
    </source>
</evidence>
<proteinExistence type="inferred from homology"/>
<keyword evidence="7" id="KW-0170">Cobalt</keyword>
<dbReference type="PANTHER" id="PTHR43808">
    <property type="entry name" value="ACETYLORNITHINE DEACETYLASE"/>
    <property type="match status" value="1"/>
</dbReference>
<dbReference type="OrthoDB" id="5443984at2"/>
<dbReference type="Proteomes" id="UP000192906">
    <property type="component" value="Unassembled WGS sequence"/>
</dbReference>
<dbReference type="EMBL" id="FWZU01000001">
    <property type="protein sequence ID" value="SME91290.1"/>
    <property type="molecule type" value="Genomic_DNA"/>
</dbReference>
<dbReference type="GO" id="GO:0046872">
    <property type="term" value="F:metal ion binding"/>
    <property type="evidence" value="ECO:0007669"/>
    <property type="project" value="UniProtKB-KW"/>
</dbReference>
<accession>A0A1X7C783</accession>
<dbReference type="GO" id="GO:0016787">
    <property type="term" value="F:hydrolase activity"/>
    <property type="evidence" value="ECO:0007669"/>
    <property type="project" value="UniProtKB-KW"/>
</dbReference>
<comment type="cofactor">
    <cofactor evidence="2">
        <name>Zn(2+)</name>
        <dbReference type="ChEBI" id="CHEBI:29105"/>
    </cofactor>
</comment>
<dbReference type="RefSeq" id="WP_085097654.1">
    <property type="nucleotide sequence ID" value="NZ_FWZU01000001.1"/>
</dbReference>
<evidence type="ECO:0000256" key="1">
    <source>
        <dbReference type="ARBA" id="ARBA00001941"/>
    </source>
</evidence>
<dbReference type="NCBIfam" id="TIGR01910">
    <property type="entry name" value="DapE-ArgE"/>
    <property type="match status" value="1"/>
</dbReference>
<dbReference type="SUPFAM" id="SSF53187">
    <property type="entry name" value="Zn-dependent exopeptidases"/>
    <property type="match status" value="1"/>
</dbReference>
<gene>
    <name evidence="9" type="ORF">SAMN06295933_0445</name>
</gene>
<evidence type="ECO:0000256" key="2">
    <source>
        <dbReference type="ARBA" id="ARBA00001947"/>
    </source>
</evidence>
<dbReference type="PANTHER" id="PTHR43808:SF32">
    <property type="entry name" value="ARGE_DAPE-RELATED DEACYLASE"/>
    <property type="match status" value="1"/>
</dbReference>
<evidence type="ECO:0000313" key="9">
    <source>
        <dbReference type="EMBL" id="SME91290.1"/>
    </source>
</evidence>
<reference evidence="10" key="1">
    <citation type="submission" date="2017-04" db="EMBL/GenBank/DDBJ databases">
        <authorList>
            <person name="Varghese N."/>
            <person name="Submissions S."/>
        </authorList>
    </citation>
    <scope>NUCLEOTIDE SEQUENCE [LARGE SCALE GENOMIC DNA]</scope>
    <source>
        <strain evidence="10">K3S</strain>
    </source>
</reference>
<dbReference type="SUPFAM" id="SSF55031">
    <property type="entry name" value="Bacterial exopeptidase dimerisation domain"/>
    <property type="match status" value="1"/>
</dbReference>
<dbReference type="InterPro" id="IPR050072">
    <property type="entry name" value="Peptidase_M20A"/>
</dbReference>
<dbReference type="AlphaFoldDB" id="A0A1X7C783"/>
<dbReference type="Pfam" id="PF07687">
    <property type="entry name" value="M20_dimer"/>
    <property type="match status" value="1"/>
</dbReference>
<evidence type="ECO:0000256" key="4">
    <source>
        <dbReference type="ARBA" id="ARBA00022723"/>
    </source>
</evidence>
<evidence type="ECO:0000256" key="7">
    <source>
        <dbReference type="ARBA" id="ARBA00023285"/>
    </source>
</evidence>
<organism evidence="9 10">
    <name type="scientific">Desulfovibrio gilichinskyi</name>
    <dbReference type="NCBI Taxonomy" id="1519643"/>
    <lineage>
        <taxon>Bacteria</taxon>
        <taxon>Pseudomonadati</taxon>
        <taxon>Thermodesulfobacteriota</taxon>
        <taxon>Desulfovibrionia</taxon>
        <taxon>Desulfovibrionales</taxon>
        <taxon>Desulfovibrionaceae</taxon>
        <taxon>Desulfovibrio</taxon>
    </lineage>
</organism>
<evidence type="ECO:0000313" key="10">
    <source>
        <dbReference type="Proteomes" id="UP000192906"/>
    </source>
</evidence>
<feature type="domain" description="Peptidase M20 dimerisation" evidence="8">
    <location>
        <begin position="201"/>
        <end position="302"/>
    </location>
</feature>
<dbReference type="NCBIfam" id="NF010589">
    <property type="entry name" value="PRK13983.1"/>
    <property type="match status" value="1"/>
</dbReference>
<keyword evidence="10" id="KW-1185">Reference proteome</keyword>
<comment type="cofactor">
    <cofactor evidence="1">
        <name>Co(2+)</name>
        <dbReference type="ChEBI" id="CHEBI:48828"/>
    </cofactor>
</comment>
<comment type="similarity">
    <text evidence="3">Belongs to the peptidase M20A family.</text>
</comment>
<dbReference type="Pfam" id="PF01546">
    <property type="entry name" value="Peptidase_M20"/>
    <property type="match status" value="1"/>
</dbReference>
<dbReference type="STRING" id="1519643.SAMN06295933_0445"/>
<evidence type="ECO:0000256" key="6">
    <source>
        <dbReference type="ARBA" id="ARBA00022833"/>
    </source>
</evidence>
<dbReference type="Gene3D" id="3.40.630.10">
    <property type="entry name" value="Zn peptidases"/>
    <property type="match status" value="1"/>
</dbReference>
<evidence type="ECO:0000259" key="8">
    <source>
        <dbReference type="Pfam" id="PF07687"/>
    </source>
</evidence>
<dbReference type="InterPro" id="IPR002933">
    <property type="entry name" value="Peptidase_M20"/>
</dbReference>
<protein>
    <submittedName>
        <fullName evidence="9">Succinyl-diaminopimelate desuccinylase</fullName>
    </submittedName>
</protein>
<dbReference type="InterPro" id="IPR010182">
    <property type="entry name" value="ArgE/DapE"/>
</dbReference>
<dbReference type="Gene3D" id="3.30.70.360">
    <property type="match status" value="1"/>
</dbReference>
<dbReference type="InterPro" id="IPR011650">
    <property type="entry name" value="Peptidase_M20_dimer"/>
</dbReference>